<name>A0A1I2YNW7_9FIRM</name>
<dbReference type="EMBL" id="FOOX01000022">
    <property type="protein sequence ID" value="SFH27267.1"/>
    <property type="molecule type" value="Genomic_DNA"/>
</dbReference>
<dbReference type="Pfam" id="PF16868">
    <property type="entry name" value="NMT1_3"/>
    <property type="match status" value="1"/>
</dbReference>
<dbReference type="Gene3D" id="3.40.190.10">
    <property type="entry name" value="Periplasmic binding protein-like II"/>
    <property type="match status" value="2"/>
</dbReference>
<feature type="signal peptide" evidence="2">
    <location>
        <begin position="1"/>
        <end position="27"/>
    </location>
</feature>
<evidence type="ECO:0000313" key="4">
    <source>
        <dbReference type="Proteomes" id="UP000199337"/>
    </source>
</evidence>
<sequence>MNKKLLAIILSLSLVLLGALGCSSSSGEGSDNENTDSSSPGKKTYVNISTATTAGIYYALGNAIANMWNEKVDGLQASVQSTAGSTQNVELLTRNESQVAFLQNGVAGDAWNGKNVFEGNPKNDFYGMAYLYPNYCYFVVPVNSGINELADLKGKNIIPGPVGSGTELNAREILSIVGIDYQNNKDAKANYVSNSEAAEKFTDRQTDMAFIAGGIPHASVTEMTTRVEAKILPVDGDVREKLIEKYPAYIPVEVPANSYKGQSEPVQTVAVGNILVAHKDLSEDMVYKMLESIYANKDALANSYKGAADFKIEEGLNGMTLPLHPGAVKFFEDNGVTVPDNLKLQ</sequence>
<keyword evidence="2" id="KW-0732">Signal</keyword>
<keyword evidence="4" id="KW-1185">Reference proteome</keyword>
<feature type="region of interest" description="Disordered" evidence="1">
    <location>
        <begin position="23"/>
        <end position="43"/>
    </location>
</feature>
<evidence type="ECO:0008006" key="5">
    <source>
        <dbReference type="Google" id="ProtNLM"/>
    </source>
</evidence>
<reference evidence="4" key="1">
    <citation type="submission" date="2016-10" db="EMBL/GenBank/DDBJ databases">
        <authorList>
            <person name="Varghese N."/>
            <person name="Submissions S."/>
        </authorList>
    </citation>
    <scope>NUCLEOTIDE SEQUENCE [LARGE SCALE GENOMIC DNA]</scope>
    <source>
        <strain evidence="4">DSM 17038</strain>
    </source>
</reference>
<dbReference type="PANTHER" id="PTHR42941:SF1">
    <property type="entry name" value="SLL1037 PROTEIN"/>
    <property type="match status" value="1"/>
</dbReference>
<protein>
    <recommendedName>
        <fullName evidence="5">TRAP transporter solute receptor, TAXI family</fullName>
    </recommendedName>
</protein>
<dbReference type="NCBIfam" id="TIGR02122">
    <property type="entry name" value="TRAP_TAXI"/>
    <property type="match status" value="1"/>
</dbReference>
<evidence type="ECO:0000313" key="3">
    <source>
        <dbReference type="EMBL" id="SFH27267.1"/>
    </source>
</evidence>
<gene>
    <name evidence="3" type="ORF">SAMN05660649_04521</name>
</gene>
<evidence type="ECO:0000256" key="2">
    <source>
        <dbReference type="SAM" id="SignalP"/>
    </source>
</evidence>
<dbReference type="Proteomes" id="UP000199337">
    <property type="component" value="Unassembled WGS sequence"/>
</dbReference>
<dbReference type="STRING" id="341036.SAMN05660649_04521"/>
<accession>A0A1I2YNW7</accession>
<dbReference type="CDD" id="cd13520">
    <property type="entry name" value="PBP2_TAXI_TRAP"/>
    <property type="match status" value="1"/>
</dbReference>
<dbReference type="AlphaFoldDB" id="A0A1I2YNW7"/>
<dbReference type="PANTHER" id="PTHR42941">
    <property type="entry name" value="SLL1037 PROTEIN"/>
    <property type="match status" value="1"/>
</dbReference>
<feature type="chain" id="PRO_5038719685" description="TRAP transporter solute receptor, TAXI family" evidence="2">
    <location>
        <begin position="28"/>
        <end position="345"/>
    </location>
</feature>
<dbReference type="RefSeq" id="WP_092474648.1">
    <property type="nucleotide sequence ID" value="NZ_FOOX01000022.1"/>
</dbReference>
<dbReference type="SUPFAM" id="SSF53850">
    <property type="entry name" value="Periplasmic binding protein-like II"/>
    <property type="match status" value="1"/>
</dbReference>
<organism evidence="3 4">
    <name type="scientific">Desulfotruncus arcticus DSM 17038</name>
    <dbReference type="NCBI Taxonomy" id="1121424"/>
    <lineage>
        <taxon>Bacteria</taxon>
        <taxon>Bacillati</taxon>
        <taxon>Bacillota</taxon>
        <taxon>Clostridia</taxon>
        <taxon>Eubacteriales</taxon>
        <taxon>Desulfallaceae</taxon>
        <taxon>Desulfotruncus</taxon>
    </lineage>
</organism>
<dbReference type="OrthoDB" id="9776669at2"/>
<proteinExistence type="predicted"/>
<evidence type="ECO:0000256" key="1">
    <source>
        <dbReference type="SAM" id="MobiDB-lite"/>
    </source>
</evidence>
<dbReference type="InterPro" id="IPR011852">
    <property type="entry name" value="TRAP_TAXI"/>
</dbReference>
<dbReference type="PROSITE" id="PS51257">
    <property type="entry name" value="PROKAR_LIPOPROTEIN"/>
    <property type="match status" value="1"/>
</dbReference>